<protein>
    <submittedName>
        <fullName evidence="2">DUF1259 domain-containing protein</fullName>
    </submittedName>
    <submittedName>
        <fullName evidence="1">Methyltransferase</fullName>
    </submittedName>
</protein>
<proteinExistence type="predicted"/>
<accession>A0A0J6EQH4</accession>
<gene>
    <name evidence="1" type="ORF">AB447_205775</name>
    <name evidence="2" type="ORF">P8828_02760</name>
</gene>
<evidence type="ECO:0000313" key="3">
    <source>
        <dbReference type="Proteomes" id="UP000036168"/>
    </source>
</evidence>
<dbReference type="STRING" id="1664069.BGLY_4469"/>
<accession>A0A0J6ENH5</accession>
<keyword evidence="4" id="KW-1185">Reference proteome</keyword>
<organism evidence="1 3">
    <name type="scientific">Bacillus glycinifermentans</name>
    <dbReference type="NCBI Taxonomy" id="1664069"/>
    <lineage>
        <taxon>Bacteria</taxon>
        <taxon>Bacillati</taxon>
        <taxon>Bacillota</taxon>
        <taxon>Bacilli</taxon>
        <taxon>Bacillales</taxon>
        <taxon>Bacillaceae</taxon>
        <taxon>Bacillus</taxon>
    </lineage>
</organism>
<dbReference type="InterPro" id="IPR011094">
    <property type="entry name" value="Uncharacterised_LppY/LpqO"/>
</dbReference>
<sequence>MQHFHTLCRQFGQILNGEAKVEHGVCSVSIKRNINVSVQGRPSRGIAMKEVMFESLDQHGIALNMAEIAILPEEIPLFTKRLADQGLIISALHNHWIFTRPNLLYIHFQSVEPPLIFARKTAAALSVLR</sequence>
<keyword evidence="1" id="KW-0808">Transferase</keyword>
<dbReference type="AlphaFoldDB" id="A0A0J6EQH4"/>
<evidence type="ECO:0000313" key="4">
    <source>
        <dbReference type="Proteomes" id="UP001341297"/>
    </source>
</evidence>
<name>A0A0J6EQH4_9BACI</name>
<dbReference type="EMBL" id="LECW02000045">
    <property type="protein sequence ID" value="KRT90088.1"/>
    <property type="molecule type" value="Genomic_DNA"/>
</dbReference>
<dbReference type="Proteomes" id="UP000036168">
    <property type="component" value="Unassembled WGS sequence"/>
</dbReference>
<dbReference type="GO" id="GO:0008168">
    <property type="term" value="F:methyltransferase activity"/>
    <property type="evidence" value="ECO:0007669"/>
    <property type="project" value="UniProtKB-KW"/>
</dbReference>
<dbReference type="Pfam" id="PF07485">
    <property type="entry name" value="DUF1529"/>
    <property type="match status" value="1"/>
</dbReference>
<dbReference type="GO" id="GO:0032259">
    <property type="term" value="P:methylation"/>
    <property type="evidence" value="ECO:0007669"/>
    <property type="project" value="UniProtKB-KW"/>
</dbReference>
<reference evidence="1 3" key="1">
    <citation type="journal article" date="2015" name="Int. J. Syst. Evol. Microbiol.">
        <title>Bacillus glycinifermentans sp. nov., isolated from fermented soybean paste.</title>
        <authorList>
            <person name="Kim S.J."/>
            <person name="Dunlap C.A."/>
            <person name="Kwon S.W."/>
            <person name="Rooney A.P."/>
        </authorList>
    </citation>
    <scope>NUCLEOTIDE SEQUENCE [LARGE SCALE GENOMIC DNA]</scope>
    <source>
        <strain evidence="1 3">GO-13</strain>
    </source>
</reference>
<dbReference type="OrthoDB" id="4687120at2"/>
<dbReference type="Proteomes" id="UP001341297">
    <property type="component" value="Unassembled WGS sequence"/>
</dbReference>
<reference evidence="2 4" key="3">
    <citation type="submission" date="2023-03" db="EMBL/GenBank/DDBJ databases">
        <title>Agriculturally important microbes genome sequencing.</title>
        <authorList>
            <person name="Dunlap C."/>
        </authorList>
    </citation>
    <scope>NUCLEOTIDE SEQUENCE [LARGE SCALE GENOMIC DNA]</scope>
    <source>
        <strain evidence="2 4">CBP-3203</strain>
    </source>
</reference>
<keyword evidence="1" id="KW-0489">Methyltransferase</keyword>
<dbReference type="EMBL" id="JARRTL010000006">
    <property type="protein sequence ID" value="MEC0483772.1"/>
    <property type="molecule type" value="Genomic_DNA"/>
</dbReference>
<dbReference type="RefSeq" id="WP_048354273.1">
    <property type="nucleotide sequence ID" value="NZ_CP023481.1"/>
</dbReference>
<evidence type="ECO:0000313" key="2">
    <source>
        <dbReference type="EMBL" id="MEC0483772.1"/>
    </source>
</evidence>
<comment type="caution">
    <text evidence="1">The sequence shown here is derived from an EMBL/GenBank/DDBJ whole genome shotgun (WGS) entry which is preliminary data.</text>
</comment>
<evidence type="ECO:0000313" key="1">
    <source>
        <dbReference type="EMBL" id="KRT90088.1"/>
    </source>
</evidence>
<reference evidence="1" key="2">
    <citation type="submission" date="2015-10" db="EMBL/GenBank/DDBJ databases">
        <authorList>
            <person name="Gilbert D.G."/>
        </authorList>
    </citation>
    <scope>NUCLEOTIDE SEQUENCE</scope>
    <source>
        <strain evidence="1">GO-13</strain>
    </source>
</reference>